<feature type="compositionally biased region" description="Low complexity" evidence="3">
    <location>
        <begin position="652"/>
        <end position="663"/>
    </location>
</feature>
<dbReference type="RefSeq" id="XP_012574388.1">
    <property type="nucleotide sequence ID" value="XM_012718934.2"/>
</dbReference>
<feature type="compositionally biased region" description="Basic and acidic residues" evidence="3">
    <location>
        <begin position="158"/>
        <end position="172"/>
    </location>
</feature>
<evidence type="ECO:0000259" key="4">
    <source>
        <dbReference type="SMART" id="SM00322"/>
    </source>
</evidence>
<dbReference type="Proteomes" id="UP000087171">
    <property type="component" value="Chromosome Ca8"/>
</dbReference>
<dbReference type="PANTHER" id="PTHR10288">
    <property type="entry name" value="KH DOMAIN CONTAINING RNA BINDING PROTEIN"/>
    <property type="match status" value="1"/>
</dbReference>
<evidence type="ECO:0000256" key="3">
    <source>
        <dbReference type="SAM" id="MobiDB-lite"/>
    </source>
</evidence>
<dbReference type="Pfam" id="PF00013">
    <property type="entry name" value="KH_1"/>
    <property type="match status" value="2"/>
</dbReference>
<feature type="compositionally biased region" description="Polar residues" evidence="3">
    <location>
        <begin position="710"/>
        <end position="734"/>
    </location>
</feature>
<feature type="compositionally biased region" description="Basic and acidic residues" evidence="3">
    <location>
        <begin position="201"/>
        <end position="219"/>
    </location>
</feature>
<dbReference type="InterPro" id="IPR004087">
    <property type="entry name" value="KH_dom"/>
</dbReference>
<dbReference type="STRING" id="3827.A0A1S3EG55"/>
<dbReference type="PROSITE" id="PS50084">
    <property type="entry name" value="KH_TYPE_1"/>
    <property type="match status" value="2"/>
</dbReference>
<sequence>MAEEEVAAAPAAASPVPSDCKRKFEDLHSEPTEQQSLESNTNTGEPDAAVTDEGENKRPRLDDENRDDLANTNGHQDEKAAELDKETEENAISENVPSEETAKEQVSSEIAESLDAEIPVEDAKEIPVEDAKEIPVEDAKDIPVEDSKEILVEDSGQENDKEPTKETQKPSEESTEQDASSGDKQPDSSSINPAPQIEEVPDNKQDAHPGPDTTTRKIEVPNNKVGVLIGKSGDTIRYLQYNSGAKIQIMRDADADPHCTTRPVELIGTVESIDKAEKLINAVIAEADAGGSPALVARGLSPAQAIVGSDQIQIQVPNEKVGLIIGKGGETIKSLQTKTGARIQLIPQHLPEGDVSKERTVQVTGDKKQIEIAQEMIKEVLSQPVRSSSGGFGQQVYRPPRSSGGPPQWGQRGSNYGHPTSYDYQHRGPYPSHNQPYAPTPYGNYPQHMAPRSSYGSGWEQRPHQNLQGPPSHNGGYDYYGGQGGHLSEAPASAQHPSSVPQHGTGPSPSMGPSPAQMNYNYGQPQGQDYGHQTPYPQAGHPQQGYGQGYDESKYDNRAPAQYPYGGHVNSQPTYPQASAQANYAPPQQYGKPPVYGMPPSQGQHPPQSYGHPRATQPGEMPYQGSTPAQSYGTNMAMQQPYPYASSGPSQAAYPTYGTAPAADGYSNPQQQPASGPVYAQPGGQPSYGQPGAQPVAGYAQAGPTGYGSYPSSQQTYPEQPASNNAVYGYQTPQDPAYSSGAAQQAYSAAPTAQPGYAQPTPTQTGYDQSNPQPQPQPAGYAAVPVAASAPAAYGKTVSPQPAYPQYDSNQVYGAPR</sequence>
<feature type="domain" description="K Homology" evidence="4">
    <location>
        <begin position="308"/>
        <end position="382"/>
    </location>
</feature>
<dbReference type="KEGG" id="cam:101492143"/>
<dbReference type="InterPro" id="IPR036612">
    <property type="entry name" value="KH_dom_type_1_sf"/>
</dbReference>
<feature type="compositionally biased region" description="Polar residues" evidence="3">
    <location>
        <begin position="516"/>
        <end position="527"/>
    </location>
</feature>
<dbReference type="AlphaFoldDB" id="A0A1S3EG55"/>
<feature type="region of interest" description="Disordered" evidence="3">
    <location>
        <begin position="795"/>
        <end position="817"/>
    </location>
</feature>
<keyword evidence="1" id="KW-0677">Repeat</keyword>
<feature type="compositionally biased region" description="Basic and acidic residues" evidence="3">
    <location>
        <begin position="19"/>
        <end position="31"/>
    </location>
</feature>
<feature type="compositionally biased region" description="Polar residues" evidence="3">
    <location>
        <begin position="569"/>
        <end position="582"/>
    </location>
</feature>
<dbReference type="SUPFAM" id="SSF54791">
    <property type="entry name" value="Eukaryotic type KH-domain (KH-domain type I)"/>
    <property type="match status" value="2"/>
</dbReference>
<dbReference type="GeneID" id="101492143"/>
<keyword evidence="2" id="KW-0694">RNA-binding</keyword>
<evidence type="ECO:0000313" key="6">
    <source>
        <dbReference type="RefSeq" id="XP_012574388.1"/>
    </source>
</evidence>
<reference evidence="5" key="1">
    <citation type="journal article" date="2013" name="Nat. Biotechnol.">
        <title>Draft genome sequence of chickpea (Cicer arietinum) provides a resource for trait improvement.</title>
        <authorList>
            <person name="Varshney R.K."/>
            <person name="Song C."/>
            <person name="Saxena R.K."/>
            <person name="Azam S."/>
            <person name="Yu S."/>
            <person name="Sharpe A.G."/>
            <person name="Cannon S."/>
            <person name="Baek J."/>
            <person name="Rosen B.D."/>
            <person name="Tar'an B."/>
            <person name="Millan T."/>
            <person name="Zhang X."/>
            <person name="Ramsay L.D."/>
            <person name="Iwata A."/>
            <person name="Wang Y."/>
            <person name="Nelson W."/>
            <person name="Farmer A.D."/>
            <person name="Gaur P.M."/>
            <person name="Soderlund C."/>
            <person name="Penmetsa R.V."/>
            <person name="Xu C."/>
            <person name="Bharti A.K."/>
            <person name="He W."/>
            <person name="Winter P."/>
            <person name="Zhao S."/>
            <person name="Hane J.K."/>
            <person name="Carrasquilla-Garcia N."/>
            <person name="Condie J.A."/>
            <person name="Upadhyaya H.D."/>
            <person name="Luo M.C."/>
            <person name="Thudi M."/>
            <person name="Gowda C.L."/>
            <person name="Singh N.P."/>
            <person name="Lichtenzveig J."/>
            <person name="Gali K.K."/>
            <person name="Rubio J."/>
            <person name="Nadarajan N."/>
            <person name="Dolezel J."/>
            <person name="Bansal K.C."/>
            <person name="Xu X."/>
            <person name="Edwards D."/>
            <person name="Zhang G."/>
            <person name="Kahl G."/>
            <person name="Gil J."/>
            <person name="Singh K.B."/>
            <person name="Datta S.K."/>
            <person name="Jackson S.A."/>
            <person name="Wang J."/>
            <person name="Cook D.R."/>
        </authorList>
    </citation>
    <scope>NUCLEOTIDE SEQUENCE [LARGE SCALE GENOMIC DNA]</scope>
    <source>
        <strain evidence="5">cv. CDC Frontier</strain>
    </source>
</reference>
<feature type="compositionally biased region" description="Low complexity" evidence="3">
    <location>
        <begin position="7"/>
        <end position="18"/>
    </location>
</feature>
<feature type="compositionally biased region" description="Polar residues" evidence="3">
    <location>
        <begin position="760"/>
        <end position="771"/>
    </location>
</feature>
<feature type="compositionally biased region" description="Low complexity" evidence="3">
    <location>
        <begin position="504"/>
        <end position="515"/>
    </location>
</feature>
<evidence type="ECO:0000313" key="5">
    <source>
        <dbReference type="Proteomes" id="UP000087171"/>
    </source>
</evidence>
<evidence type="ECO:0000256" key="1">
    <source>
        <dbReference type="ARBA" id="ARBA00022737"/>
    </source>
</evidence>
<feature type="region of interest" description="Disordered" evidence="3">
    <location>
        <begin position="1"/>
        <end position="219"/>
    </location>
</feature>
<feature type="compositionally biased region" description="Basic and acidic residues" evidence="3">
    <location>
        <begin position="54"/>
        <end position="84"/>
    </location>
</feature>
<feature type="compositionally biased region" description="Polar residues" evidence="3">
    <location>
        <begin position="92"/>
        <end position="110"/>
    </location>
</feature>
<accession>A0A1S3EG55</accession>
<evidence type="ECO:0000256" key="2">
    <source>
        <dbReference type="PROSITE-ProRule" id="PRU00117"/>
    </source>
</evidence>
<feature type="compositionally biased region" description="Polar residues" evidence="3">
    <location>
        <begin position="32"/>
        <end position="44"/>
    </location>
</feature>
<dbReference type="Gene3D" id="3.30.1370.10">
    <property type="entry name" value="K Homology domain, type 1"/>
    <property type="match status" value="2"/>
</dbReference>
<organism evidence="5 6">
    <name type="scientific">Cicer arietinum</name>
    <name type="common">Chickpea</name>
    <name type="synonym">Garbanzo</name>
    <dbReference type="NCBI Taxonomy" id="3827"/>
    <lineage>
        <taxon>Eukaryota</taxon>
        <taxon>Viridiplantae</taxon>
        <taxon>Streptophyta</taxon>
        <taxon>Embryophyta</taxon>
        <taxon>Tracheophyta</taxon>
        <taxon>Spermatophyta</taxon>
        <taxon>Magnoliopsida</taxon>
        <taxon>eudicotyledons</taxon>
        <taxon>Gunneridae</taxon>
        <taxon>Pentapetalae</taxon>
        <taxon>rosids</taxon>
        <taxon>fabids</taxon>
        <taxon>Fabales</taxon>
        <taxon>Fabaceae</taxon>
        <taxon>Papilionoideae</taxon>
        <taxon>50 kb inversion clade</taxon>
        <taxon>NPAAA clade</taxon>
        <taxon>Hologalegina</taxon>
        <taxon>IRL clade</taxon>
        <taxon>Cicereae</taxon>
        <taxon>Cicer</taxon>
    </lineage>
</organism>
<dbReference type="SMART" id="SM00322">
    <property type="entry name" value="KH"/>
    <property type="match status" value="2"/>
</dbReference>
<dbReference type="OrthoDB" id="5204190at2759"/>
<keyword evidence="5" id="KW-1185">Reference proteome</keyword>
<dbReference type="GO" id="GO:0003723">
    <property type="term" value="F:RNA binding"/>
    <property type="evidence" value="ECO:0007669"/>
    <property type="project" value="UniProtKB-UniRule"/>
</dbReference>
<gene>
    <name evidence="6" type="primary">LOC101492143</name>
</gene>
<feature type="domain" description="K Homology" evidence="4">
    <location>
        <begin position="212"/>
        <end position="285"/>
    </location>
</feature>
<feature type="compositionally biased region" description="Basic and acidic residues" evidence="3">
    <location>
        <begin position="121"/>
        <end position="151"/>
    </location>
</feature>
<feature type="compositionally biased region" description="Polar residues" evidence="3">
    <location>
        <begin position="624"/>
        <end position="638"/>
    </location>
</feature>
<feature type="compositionally biased region" description="Low complexity" evidence="3">
    <location>
        <begin position="736"/>
        <end position="755"/>
    </location>
</feature>
<dbReference type="InterPro" id="IPR004088">
    <property type="entry name" value="KH_dom_type_1"/>
</dbReference>
<feature type="compositionally biased region" description="Low complexity" evidence="3">
    <location>
        <begin position="679"/>
        <end position="695"/>
    </location>
</feature>
<protein>
    <submittedName>
        <fullName evidence="6">Far upstream element-binding protein 2</fullName>
    </submittedName>
</protein>
<feature type="compositionally biased region" description="Polar residues" evidence="3">
    <location>
        <begin position="177"/>
        <end position="193"/>
    </location>
</feature>
<feature type="compositionally biased region" description="Polar residues" evidence="3">
    <location>
        <begin position="807"/>
        <end position="817"/>
    </location>
</feature>
<name>A0A1S3EG55_CICAR</name>
<proteinExistence type="predicted"/>
<reference evidence="6" key="2">
    <citation type="submission" date="2025-08" db="UniProtKB">
        <authorList>
            <consortium name="RefSeq"/>
        </authorList>
    </citation>
    <scope>IDENTIFICATION</scope>
    <source>
        <tissue evidence="6">Etiolated seedlings</tissue>
    </source>
</reference>
<dbReference type="CDD" id="cd00105">
    <property type="entry name" value="KH-I"/>
    <property type="match status" value="1"/>
</dbReference>
<feature type="region of interest" description="Disordered" evidence="3">
    <location>
        <begin position="382"/>
        <end position="783"/>
    </location>
</feature>